<dbReference type="RefSeq" id="WP_243995860.1">
    <property type="nucleotide sequence ID" value="NZ_JALHLE010000033.1"/>
</dbReference>
<organism evidence="2 3">
    <name type="scientific">Novosphingobium album</name>
    <name type="common">ex Hu et al. 2023</name>
    <dbReference type="NCBI Taxonomy" id="2930093"/>
    <lineage>
        <taxon>Bacteria</taxon>
        <taxon>Pseudomonadati</taxon>
        <taxon>Pseudomonadota</taxon>
        <taxon>Alphaproteobacteria</taxon>
        <taxon>Sphingomonadales</taxon>
        <taxon>Sphingomonadaceae</taxon>
        <taxon>Novosphingobium</taxon>
    </lineage>
</organism>
<feature type="transmembrane region" description="Helical" evidence="1">
    <location>
        <begin position="70"/>
        <end position="89"/>
    </location>
</feature>
<comment type="caution">
    <text evidence="2">The sequence shown here is derived from an EMBL/GenBank/DDBJ whole genome shotgun (WGS) entry which is preliminary data.</text>
</comment>
<feature type="transmembrane region" description="Helical" evidence="1">
    <location>
        <begin position="237"/>
        <end position="258"/>
    </location>
</feature>
<feature type="transmembrane region" description="Helical" evidence="1">
    <location>
        <begin position="95"/>
        <end position="111"/>
    </location>
</feature>
<keyword evidence="1" id="KW-0472">Membrane</keyword>
<feature type="transmembrane region" description="Helical" evidence="1">
    <location>
        <begin position="286"/>
        <end position="310"/>
    </location>
</feature>
<evidence type="ECO:0000313" key="3">
    <source>
        <dbReference type="Proteomes" id="UP001162880"/>
    </source>
</evidence>
<evidence type="ECO:0000256" key="1">
    <source>
        <dbReference type="SAM" id="Phobius"/>
    </source>
</evidence>
<keyword evidence="1" id="KW-0812">Transmembrane</keyword>
<sequence length="414" mass="43821">MSRQFVVIIAARFAPVVLAVGLTAALGLEIYGVLRLYLAEASLAVGIVFAGFVPAYVARQHQSAGTSVRGAWLYLCLATVIAASVVLLVGNTSSVFAAVGMVLAVTLMNAVESQAIFQRKPVNSAATALFGMTVLNLSYWIANLVWSGKPDTSVIAATTLSIISLTCYHIFWLSNRSAALVDKHSHDGIRSAVVAIHEVWGWVRWQGEYMAGAAALAFYVNLVPVLLGRLYGPEAVALATLSISVGTLFSFVPTRFLLINLSSLRSGGKDQPFGLRPDILRNLARVRLLSVIGGAVVLIGALTFSGMFGIDPAMRWSAFGYLVYPLASTFVGPCSTVLTQIGGAALTRRNALVGCGGFLAMVGLVAVFLPQSQMAFGLCYLFGRVGNDLLDAISMRKFSGGAVSLSIWEGIGND</sequence>
<feature type="transmembrane region" description="Helical" evidence="1">
    <location>
        <begin position="123"/>
        <end position="142"/>
    </location>
</feature>
<dbReference type="EMBL" id="JALHLE010000033">
    <property type="protein sequence ID" value="MCJ2180440.1"/>
    <property type="molecule type" value="Genomic_DNA"/>
</dbReference>
<feature type="transmembrane region" description="Helical" evidence="1">
    <location>
        <begin position="154"/>
        <end position="173"/>
    </location>
</feature>
<accession>A0ABT0B5U4</accession>
<keyword evidence="3" id="KW-1185">Reference proteome</keyword>
<dbReference type="Proteomes" id="UP001162880">
    <property type="component" value="Unassembled WGS sequence"/>
</dbReference>
<feature type="transmembrane region" description="Helical" evidence="1">
    <location>
        <begin position="316"/>
        <end position="339"/>
    </location>
</feature>
<proteinExistence type="predicted"/>
<evidence type="ECO:0008006" key="4">
    <source>
        <dbReference type="Google" id="ProtNLM"/>
    </source>
</evidence>
<feature type="transmembrane region" description="Helical" evidence="1">
    <location>
        <begin position="351"/>
        <end position="369"/>
    </location>
</feature>
<feature type="transmembrane region" description="Helical" evidence="1">
    <location>
        <begin position="209"/>
        <end position="231"/>
    </location>
</feature>
<reference evidence="2" key="1">
    <citation type="submission" date="2022-03" db="EMBL/GenBank/DDBJ databases">
        <title>Identification of a novel bacterium isolated from mangrove sediments.</title>
        <authorList>
            <person name="Pan X."/>
        </authorList>
    </citation>
    <scope>NUCLEOTIDE SEQUENCE</scope>
    <source>
        <strain evidence="2">B2580</strain>
    </source>
</reference>
<name>A0ABT0B5U4_9SPHN</name>
<protein>
    <recommendedName>
        <fullName evidence="4">Polysaccharide biosynthesis protein</fullName>
    </recommendedName>
</protein>
<gene>
    <name evidence="2" type="ORF">MTR64_17850</name>
</gene>
<evidence type="ECO:0000313" key="2">
    <source>
        <dbReference type="EMBL" id="MCJ2180440.1"/>
    </source>
</evidence>
<feature type="transmembrane region" description="Helical" evidence="1">
    <location>
        <begin position="34"/>
        <end position="58"/>
    </location>
</feature>
<keyword evidence="1" id="KW-1133">Transmembrane helix</keyword>
<feature type="transmembrane region" description="Helical" evidence="1">
    <location>
        <begin position="5"/>
        <end position="28"/>
    </location>
</feature>